<evidence type="ECO:0000259" key="7">
    <source>
        <dbReference type="Pfam" id="PF02777"/>
    </source>
</evidence>
<dbReference type="AlphaFoldDB" id="A0A846MTH5"/>
<dbReference type="EC" id="1.15.1.1" evidence="2"/>
<dbReference type="GO" id="GO:0004784">
    <property type="term" value="F:superoxide dismutase activity"/>
    <property type="evidence" value="ECO:0007669"/>
    <property type="project" value="UniProtKB-EC"/>
</dbReference>
<evidence type="ECO:0000256" key="1">
    <source>
        <dbReference type="ARBA" id="ARBA00008714"/>
    </source>
</evidence>
<reference evidence="8 9" key="1">
    <citation type="submission" date="2020-03" db="EMBL/GenBank/DDBJ databases">
        <title>Genomic Encyclopedia of Type Strains, Phase IV (KMG-IV): sequencing the most valuable type-strain genomes for metagenomic binning, comparative biology and taxonomic classification.</title>
        <authorList>
            <person name="Goeker M."/>
        </authorList>
    </citation>
    <scope>NUCLEOTIDE SEQUENCE [LARGE SCALE GENOMIC DNA]</scope>
    <source>
        <strain evidence="8 9">DSM 5718</strain>
    </source>
</reference>
<name>A0A846MTH5_9BACT</name>
<evidence type="ECO:0000256" key="2">
    <source>
        <dbReference type="ARBA" id="ARBA00012682"/>
    </source>
</evidence>
<dbReference type="Pfam" id="PF00081">
    <property type="entry name" value="Sod_Fe_N"/>
    <property type="match status" value="1"/>
</dbReference>
<comment type="similarity">
    <text evidence="1">Belongs to the iron/manganese superoxide dismutase family.</text>
</comment>
<dbReference type="EMBL" id="JAASRN010000006">
    <property type="protein sequence ID" value="NIK74755.1"/>
    <property type="molecule type" value="Genomic_DNA"/>
</dbReference>
<evidence type="ECO:0000256" key="4">
    <source>
        <dbReference type="ARBA" id="ARBA00023002"/>
    </source>
</evidence>
<dbReference type="InterPro" id="IPR019831">
    <property type="entry name" value="Mn/Fe_SOD_N"/>
</dbReference>
<proteinExistence type="inferred from homology"/>
<evidence type="ECO:0000256" key="3">
    <source>
        <dbReference type="ARBA" id="ARBA00022723"/>
    </source>
</evidence>
<feature type="domain" description="Manganese/iron superoxide dismutase N-terminal" evidence="6">
    <location>
        <begin position="24"/>
        <end position="106"/>
    </location>
</feature>
<dbReference type="SUPFAM" id="SSF46609">
    <property type="entry name" value="Fe,Mn superoxide dismutase (SOD), N-terminal domain"/>
    <property type="match status" value="1"/>
</dbReference>
<dbReference type="InterPro" id="IPR019833">
    <property type="entry name" value="Mn/Fe_SOD_BS"/>
</dbReference>
<gene>
    <name evidence="8" type="ORF">FHS56_002288</name>
</gene>
<keyword evidence="9" id="KW-1185">Reference proteome</keyword>
<dbReference type="Pfam" id="PF02777">
    <property type="entry name" value="Sod_Fe_C"/>
    <property type="match status" value="1"/>
</dbReference>
<evidence type="ECO:0000256" key="5">
    <source>
        <dbReference type="SAM" id="SignalP"/>
    </source>
</evidence>
<protein>
    <recommendedName>
        <fullName evidence="2">superoxide dismutase</fullName>
        <ecNumber evidence="2">1.15.1.1</ecNumber>
    </recommendedName>
</protein>
<dbReference type="Proteomes" id="UP000537126">
    <property type="component" value="Unassembled WGS sequence"/>
</dbReference>
<dbReference type="GO" id="GO:0005737">
    <property type="term" value="C:cytoplasm"/>
    <property type="evidence" value="ECO:0007669"/>
    <property type="project" value="TreeGrafter"/>
</dbReference>
<dbReference type="InterPro" id="IPR036314">
    <property type="entry name" value="SOD_C_sf"/>
</dbReference>
<dbReference type="SUPFAM" id="SSF54719">
    <property type="entry name" value="Fe,Mn superoxide dismutase (SOD), C-terminal domain"/>
    <property type="match status" value="1"/>
</dbReference>
<organism evidence="8 9">
    <name type="scientific">Thermonema lapsum</name>
    <dbReference type="NCBI Taxonomy" id="28195"/>
    <lineage>
        <taxon>Bacteria</taxon>
        <taxon>Pseudomonadati</taxon>
        <taxon>Bacteroidota</taxon>
        <taxon>Cytophagia</taxon>
        <taxon>Cytophagales</taxon>
        <taxon>Thermonemataceae</taxon>
        <taxon>Thermonema</taxon>
    </lineage>
</organism>
<dbReference type="GO" id="GO:0046872">
    <property type="term" value="F:metal ion binding"/>
    <property type="evidence" value="ECO:0007669"/>
    <property type="project" value="UniProtKB-KW"/>
</dbReference>
<dbReference type="InterPro" id="IPR001189">
    <property type="entry name" value="Mn/Fe_SOD"/>
</dbReference>
<comment type="caution">
    <text evidence="8">The sequence shown here is derived from an EMBL/GenBank/DDBJ whole genome shotgun (WGS) entry which is preliminary data.</text>
</comment>
<keyword evidence="3" id="KW-0479">Metal-binding</keyword>
<feature type="signal peptide" evidence="5">
    <location>
        <begin position="1"/>
        <end position="21"/>
    </location>
</feature>
<feature type="domain" description="Manganese/iron superoxide dismutase C-terminal" evidence="7">
    <location>
        <begin position="115"/>
        <end position="219"/>
    </location>
</feature>
<dbReference type="RefSeq" id="WP_166920840.1">
    <property type="nucleotide sequence ID" value="NZ_JAASRN010000006.1"/>
</dbReference>
<evidence type="ECO:0000313" key="9">
    <source>
        <dbReference type="Proteomes" id="UP000537126"/>
    </source>
</evidence>
<feature type="chain" id="PRO_5032775064" description="superoxide dismutase" evidence="5">
    <location>
        <begin position="22"/>
        <end position="336"/>
    </location>
</feature>
<sequence length="336" mass="38491">MLRVNVLLQFILTTFSLSLFAQSKFELPPLDYPYNALERAIDEQTMIIHHTKHHQGYVNNLNKAIEGTDAENLSLEEILKNVSKYSDAVRNNAGGHYNHSLFWKILTPKTNTQPSKRFLEAVNKQFGGMDSLKIKLTNAALSRFGSGWAWLSLDENNKLFISSTPNQDNPLMDVVEKQGIPILGIDVWEHAYYLRYQNKRNDYLTALWSVINWEEVSKRYEAIVPKGKFDDWPELKSFHEVMAQTFHPSEEGNLEPIKTRIGELVEKANILAKSNIPQEFKSKKIIQALNQLVSDSKKLQKTIQSGASDEKIKKDLSKLHDVFHQIIGLCSNEGRH</sequence>
<dbReference type="InterPro" id="IPR019832">
    <property type="entry name" value="Mn/Fe_SOD_C"/>
</dbReference>
<dbReference type="Gene3D" id="1.10.287.990">
    <property type="entry name" value="Fe,Mn superoxide dismutase (SOD) domain"/>
    <property type="match status" value="1"/>
</dbReference>
<accession>A0A846MTH5</accession>
<keyword evidence="5" id="KW-0732">Signal</keyword>
<keyword evidence="4" id="KW-0560">Oxidoreductase</keyword>
<evidence type="ECO:0000313" key="8">
    <source>
        <dbReference type="EMBL" id="NIK74755.1"/>
    </source>
</evidence>
<dbReference type="Gene3D" id="3.55.40.20">
    <property type="entry name" value="Iron/manganese superoxide dismutase, C-terminal domain"/>
    <property type="match status" value="1"/>
</dbReference>
<dbReference type="PRINTS" id="PR01703">
    <property type="entry name" value="MNSODISMTASE"/>
</dbReference>
<dbReference type="FunFam" id="3.55.40.20:FF:000004">
    <property type="entry name" value="Superoxide dismutase [Fe]"/>
    <property type="match status" value="1"/>
</dbReference>
<dbReference type="PROSITE" id="PS00088">
    <property type="entry name" value="SOD_MN"/>
    <property type="match status" value="1"/>
</dbReference>
<dbReference type="PANTHER" id="PTHR43595:SF2">
    <property type="entry name" value="SMALL RIBOSOMAL SUBUNIT PROTEIN MS42"/>
    <property type="match status" value="1"/>
</dbReference>
<dbReference type="PANTHER" id="PTHR43595">
    <property type="entry name" value="37S RIBOSOMAL PROTEIN S26, MITOCHONDRIAL"/>
    <property type="match status" value="1"/>
</dbReference>
<evidence type="ECO:0000259" key="6">
    <source>
        <dbReference type="Pfam" id="PF00081"/>
    </source>
</evidence>
<dbReference type="FunFam" id="1.10.287.990:FF:000001">
    <property type="entry name" value="Superoxide dismutase"/>
    <property type="match status" value="1"/>
</dbReference>
<dbReference type="InterPro" id="IPR036324">
    <property type="entry name" value="Mn/Fe_SOD_N_sf"/>
</dbReference>